<dbReference type="AlphaFoldDB" id="A0A1B7X221"/>
<gene>
    <name evidence="1" type="ORF">AN484_12460</name>
</gene>
<proteinExistence type="predicted"/>
<comment type="caution">
    <text evidence="1">The sequence shown here is derived from an EMBL/GenBank/DDBJ whole genome shotgun (WGS) entry which is preliminary data.</text>
</comment>
<dbReference type="Proteomes" id="UP000092093">
    <property type="component" value="Unassembled WGS sequence"/>
</dbReference>
<reference evidence="1 2" key="1">
    <citation type="submission" date="2015-09" db="EMBL/GenBank/DDBJ databases">
        <title>Aphanizomenon flos-aquae WA102.</title>
        <authorList>
            <person name="Driscoll C."/>
        </authorList>
    </citation>
    <scope>NUCLEOTIDE SEQUENCE [LARGE SCALE GENOMIC DNA]</scope>
    <source>
        <strain evidence="1">WA102</strain>
    </source>
</reference>
<dbReference type="EMBL" id="LJOW01000055">
    <property type="protein sequence ID" value="OBQ43431.1"/>
    <property type="molecule type" value="Genomic_DNA"/>
</dbReference>
<name>A0A1B7X221_APHFL</name>
<evidence type="ECO:0000313" key="2">
    <source>
        <dbReference type="Proteomes" id="UP000092093"/>
    </source>
</evidence>
<organism evidence="1 2">
    <name type="scientific">Aphanizomenon flos-aquae WA102</name>
    <dbReference type="NCBI Taxonomy" id="1710896"/>
    <lineage>
        <taxon>Bacteria</taxon>
        <taxon>Bacillati</taxon>
        <taxon>Cyanobacteriota</taxon>
        <taxon>Cyanophyceae</taxon>
        <taxon>Nostocales</taxon>
        <taxon>Aphanizomenonaceae</taxon>
        <taxon>Aphanizomenon</taxon>
    </lineage>
</organism>
<protein>
    <submittedName>
        <fullName evidence="1">Uncharacterized protein</fullName>
    </submittedName>
</protein>
<accession>A0A1B7X221</accession>
<evidence type="ECO:0000313" key="1">
    <source>
        <dbReference type="EMBL" id="OBQ43431.1"/>
    </source>
</evidence>
<dbReference type="PATRIC" id="fig|1710896.3.peg.1145"/>
<sequence>MHKAIDRLIVICQRFDLVAKQLKTRHSDRETLKINDEYDVQDLLYSLLQIDFKDIRKEEVIPNFAGSSSRMDFLLKAEKIGIEVKKTSETLKDKKIGEELAIDIVKYQNHPDCKYLLCFVYDPEGYLKNPEGLISDLNNSGNDNMTVRVVVSP</sequence>
<dbReference type="Pfam" id="PF18742">
    <property type="entry name" value="DpnII-MboI"/>
    <property type="match status" value="1"/>
</dbReference>